<dbReference type="PANTHER" id="PTHR30627">
    <property type="entry name" value="PEPTIDOGLYCAN D,D-TRANSPEPTIDASE"/>
    <property type="match status" value="1"/>
</dbReference>
<evidence type="ECO:0000256" key="4">
    <source>
        <dbReference type="SAM" id="Phobius"/>
    </source>
</evidence>
<dbReference type="Gene3D" id="3.90.1310.10">
    <property type="entry name" value="Penicillin-binding protein 2a (Domain 2)"/>
    <property type="match status" value="1"/>
</dbReference>
<proteinExistence type="predicted"/>
<evidence type="ECO:0000256" key="3">
    <source>
        <dbReference type="ARBA" id="ARBA00023136"/>
    </source>
</evidence>
<keyword evidence="4" id="KW-1133">Transmembrane helix</keyword>
<dbReference type="GO" id="GO:0008658">
    <property type="term" value="F:penicillin binding"/>
    <property type="evidence" value="ECO:0007669"/>
    <property type="project" value="InterPro"/>
</dbReference>
<gene>
    <name evidence="6" type="ORF">H9982_05700</name>
</gene>
<feature type="domain" description="PASTA" evidence="5">
    <location>
        <begin position="676"/>
        <end position="732"/>
    </location>
</feature>
<dbReference type="GO" id="GO:0004180">
    <property type="term" value="F:carboxypeptidase activity"/>
    <property type="evidence" value="ECO:0007669"/>
    <property type="project" value="UniProtKB-KW"/>
</dbReference>
<dbReference type="InterPro" id="IPR050515">
    <property type="entry name" value="Beta-lactam/transpept"/>
</dbReference>
<evidence type="ECO:0000313" key="7">
    <source>
        <dbReference type="Proteomes" id="UP000824246"/>
    </source>
</evidence>
<dbReference type="PROSITE" id="PS51178">
    <property type="entry name" value="PASTA"/>
    <property type="match status" value="1"/>
</dbReference>
<dbReference type="PANTHER" id="PTHR30627:SF1">
    <property type="entry name" value="PEPTIDOGLYCAN D,D-TRANSPEPTIDASE FTSI"/>
    <property type="match status" value="1"/>
</dbReference>
<comment type="caution">
    <text evidence="6">The sequence shown here is derived from an EMBL/GenBank/DDBJ whole genome shotgun (WGS) entry which is preliminary data.</text>
</comment>
<dbReference type="Pfam" id="PF03717">
    <property type="entry name" value="PBP_dimer"/>
    <property type="match status" value="1"/>
</dbReference>
<dbReference type="GO" id="GO:0071555">
    <property type="term" value="P:cell wall organization"/>
    <property type="evidence" value="ECO:0007669"/>
    <property type="project" value="TreeGrafter"/>
</dbReference>
<dbReference type="SUPFAM" id="SSF56519">
    <property type="entry name" value="Penicillin binding protein dimerisation domain"/>
    <property type="match status" value="1"/>
</dbReference>
<dbReference type="GO" id="GO:0005886">
    <property type="term" value="C:plasma membrane"/>
    <property type="evidence" value="ECO:0007669"/>
    <property type="project" value="TreeGrafter"/>
</dbReference>
<dbReference type="Gene3D" id="3.30.450.330">
    <property type="match status" value="1"/>
</dbReference>
<keyword evidence="3 4" id="KW-0472">Membrane</keyword>
<reference evidence="6" key="1">
    <citation type="journal article" date="2021" name="PeerJ">
        <title>Extensive microbial diversity within the chicken gut microbiome revealed by metagenomics and culture.</title>
        <authorList>
            <person name="Gilroy R."/>
            <person name="Ravi A."/>
            <person name="Getino M."/>
            <person name="Pursley I."/>
            <person name="Horton D.L."/>
            <person name="Alikhan N.F."/>
            <person name="Baker D."/>
            <person name="Gharbi K."/>
            <person name="Hall N."/>
            <person name="Watson M."/>
            <person name="Adriaenssens E.M."/>
            <person name="Foster-Nyarko E."/>
            <person name="Jarju S."/>
            <person name="Secka A."/>
            <person name="Antonio M."/>
            <person name="Oren A."/>
            <person name="Chaudhuri R.R."/>
            <person name="La Ragione R."/>
            <person name="Hildebrand F."/>
            <person name="Pallen M.J."/>
        </authorList>
    </citation>
    <scope>NUCLEOTIDE SEQUENCE</scope>
    <source>
        <strain evidence="6">ChiHjej12B11-16260</strain>
    </source>
</reference>
<reference evidence="6" key="2">
    <citation type="submission" date="2021-04" db="EMBL/GenBank/DDBJ databases">
        <authorList>
            <person name="Gilroy R."/>
        </authorList>
    </citation>
    <scope>NUCLEOTIDE SEQUENCE</scope>
    <source>
        <strain evidence="6">ChiHjej12B11-16260</strain>
    </source>
</reference>
<keyword evidence="2" id="KW-0645">Protease</keyword>
<dbReference type="InterPro" id="IPR012338">
    <property type="entry name" value="Beta-lactam/transpept-like"/>
</dbReference>
<dbReference type="InterPro" id="IPR005543">
    <property type="entry name" value="PASTA_dom"/>
</dbReference>
<protein>
    <submittedName>
        <fullName evidence="6">Transpeptidase family protein</fullName>
    </submittedName>
</protein>
<dbReference type="EMBL" id="DXFB01000150">
    <property type="protein sequence ID" value="HIX45695.1"/>
    <property type="molecule type" value="Genomic_DNA"/>
</dbReference>
<dbReference type="Pfam" id="PF00905">
    <property type="entry name" value="Transpeptidase"/>
    <property type="match status" value="1"/>
</dbReference>
<comment type="subcellular location">
    <subcellularLocation>
        <location evidence="1">Membrane</location>
    </subcellularLocation>
</comment>
<name>A0A9D1VRJ2_9BACT</name>
<dbReference type="InterPro" id="IPR005311">
    <property type="entry name" value="PBP_dimer"/>
</dbReference>
<dbReference type="SUPFAM" id="SSF54184">
    <property type="entry name" value="Penicillin-binding protein 2x (pbp-2x), c-terminal domain"/>
    <property type="match status" value="1"/>
</dbReference>
<evidence type="ECO:0000256" key="2">
    <source>
        <dbReference type="ARBA" id="ARBA00022645"/>
    </source>
</evidence>
<keyword evidence="4" id="KW-0812">Transmembrane</keyword>
<keyword evidence="2" id="KW-0378">Hydrolase</keyword>
<dbReference type="SUPFAM" id="SSF56601">
    <property type="entry name" value="beta-lactamase/transpeptidase-like"/>
    <property type="match status" value="1"/>
</dbReference>
<accession>A0A9D1VRJ2</accession>
<dbReference type="InterPro" id="IPR036138">
    <property type="entry name" value="PBP_dimer_sf"/>
</dbReference>
<keyword evidence="2" id="KW-0121">Carboxypeptidase</keyword>
<dbReference type="CDD" id="cd06575">
    <property type="entry name" value="PASTA_Pbp2x-like_2"/>
    <property type="match status" value="1"/>
</dbReference>
<dbReference type="SMART" id="SM00740">
    <property type="entry name" value="PASTA"/>
    <property type="match status" value="1"/>
</dbReference>
<dbReference type="Proteomes" id="UP000824246">
    <property type="component" value="Unassembled WGS sequence"/>
</dbReference>
<dbReference type="InterPro" id="IPR001460">
    <property type="entry name" value="PCN-bd_Tpept"/>
</dbReference>
<dbReference type="Gene3D" id="3.30.10.20">
    <property type="match status" value="1"/>
</dbReference>
<dbReference type="Gene3D" id="3.40.710.10">
    <property type="entry name" value="DD-peptidase/beta-lactamase superfamily"/>
    <property type="match status" value="1"/>
</dbReference>
<evidence type="ECO:0000256" key="1">
    <source>
        <dbReference type="ARBA" id="ARBA00004370"/>
    </source>
</evidence>
<sequence>MKRNVKEKKIGNRYMAIIAFVVLVAFGIVWFAVKTSIVYSDEWNSKADNRLKLDSVYVALPTRGSILAAGGQPLAQTVALYSVYVDFKTEALDSLLYMDVDSSASYCLDTLCTYLAKHYPEKTKQEYADYITRKRVGKRRDCYLMKNITEEQFDDFYNMPMLKRRRKAYIGRNQGIGKERSYERSYPYGDLASVVLGKASKVTEEMLSRNPQAYVSRQEWHGTSGIENQLDSLLFGSYGKSRNQQRSFGFRKWVEDPPVDGYDVRTTLDLTLQEIAEHHLKRVVEAQHAEYGTAIIMEVSTGAIRAMANVERGKDGKYTFNTRRNYAITRIEPGSVVKTLSLLMAMERGHIDTNREFNSAGAVPEIAGYKHIEPHKNPLSARDVIVYSDNRGICKIISDTYAGRYNDFFKDIQKSGLMQTMDIPLPGILPPSVEPIKFGKQWTYYAFAQAAFGYYNELSPLTTLSVYNAIANDGKLMRPQLVAALERDGVADTVFAPVCLNEHFCSPRNAALLREMLRGVVQEGTARGIKNGRVDIAGKTGTVDAQREYLAKDKNGRMRTVTEYVKEKRRLAFAGFFPYDHPQYSCIVVVDKPDLHSAGRVSGAVFRAIAEEMYDRNMLGGCAGYQSDKEEKQPPIAMGDTTLSGNVYAYLRQYPLPDTTAMAKENDTTAVAEVCDASLVPSVIGLSAKDALYKLERQGFFVSISGKGRVVSQSLKPGEKYTPGENIALLLN</sequence>
<dbReference type="Pfam" id="PF03793">
    <property type="entry name" value="PASTA"/>
    <property type="match status" value="1"/>
</dbReference>
<organism evidence="6 7">
    <name type="scientific">Candidatus Barnesiella excrementipullorum</name>
    <dbReference type="NCBI Taxonomy" id="2838479"/>
    <lineage>
        <taxon>Bacteria</taxon>
        <taxon>Pseudomonadati</taxon>
        <taxon>Bacteroidota</taxon>
        <taxon>Bacteroidia</taxon>
        <taxon>Bacteroidales</taxon>
        <taxon>Barnesiellaceae</taxon>
        <taxon>Barnesiella</taxon>
    </lineage>
</organism>
<feature type="transmembrane region" description="Helical" evidence="4">
    <location>
        <begin position="12"/>
        <end position="33"/>
    </location>
</feature>
<dbReference type="AlphaFoldDB" id="A0A9D1VRJ2"/>
<evidence type="ECO:0000313" key="6">
    <source>
        <dbReference type="EMBL" id="HIX45695.1"/>
    </source>
</evidence>
<evidence type="ECO:0000259" key="5">
    <source>
        <dbReference type="PROSITE" id="PS51178"/>
    </source>
</evidence>